<dbReference type="AlphaFoldDB" id="A0A4Y9ZZZ3"/>
<reference evidence="1 2" key="1">
    <citation type="submission" date="2019-02" db="EMBL/GenBank/DDBJ databases">
        <title>Genome sequencing of the rare red list fungi Hericium alpestre (H. flagellum).</title>
        <authorList>
            <person name="Buettner E."/>
            <person name="Kellner H."/>
        </authorList>
    </citation>
    <scope>NUCLEOTIDE SEQUENCE [LARGE SCALE GENOMIC DNA]</scope>
    <source>
        <strain evidence="1 2">DSM 108284</strain>
    </source>
</reference>
<organism evidence="1 2">
    <name type="scientific">Hericium alpestre</name>
    <dbReference type="NCBI Taxonomy" id="135208"/>
    <lineage>
        <taxon>Eukaryota</taxon>
        <taxon>Fungi</taxon>
        <taxon>Dikarya</taxon>
        <taxon>Basidiomycota</taxon>
        <taxon>Agaricomycotina</taxon>
        <taxon>Agaricomycetes</taxon>
        <taxon>Russulales</taxon>
        <taxon>Hericiaceae</taxon>
        <taxon>Hericium</taxon>
    </lineage>
</organism>
<keyword evidence="2" id="KW-1185">Reference proteome</keyword>
<evidence type="ECO:0000313" key="1">
    <source>
        <dbReference type="EMBL" id="TFY79099.1"/>
    </source>
</evidence>
<protein>
    <submittedName>
        <fullName evidence="1">Uncharacterized protein</fullName>
    </submittedName>
</protein>
<comment type="caution">
    <text evidence="1">The sequence shown here is derived from an EMBL/GenBank/DDBJ whole genome shotgun (WGS) entry which is preliminary data.</text>
</comment>
<dbReference type="EMBL" id="SFCI01000560">
    <property type="protein sequence ID" value="TFY79099.1"/>
    <property type="molecule type" value="Genomic_DNA"/>
</dbReference>
<accession>A0A4Y9ZZZ3</accession>
<dbReference type="Proteomes" id="UP000298061">
    <property type="component" value="Unassembled WGS sequence"/>
</dbReference>
<sequence>MSFCRTLIRTRDKGPGTAETVERLFFKHLKSLAVRNVDLLDMDNGYGQPLHMLLATWLSRRQELLDGDKAFSRGEKASEVETVDNRLEHLQVTQCSVMDKYVWGLRAVTQNFVWDHCEGRYARIEESEETEETEDESVHDI</sequence>
<gene>
    <name evidence="1" type="ORF">EWM64_g4910</name>
</gene>
<proteinExistence type="predicted"/>
<name>A0A4Y9ZZZ3_9AGAM</name>
<evidence type="ECO:0000313" key="2">
    <source>
        <dbReference type="Proteomes" id="UP000298061"/>
    </source>
</evidence>